<name>A0AAD6TDQ6_9AGAR</name>
<dbReference type="EMBL" id="JARJCM010000007">
    <property type="protein sequence ID" value="KAJ7044309.1"/>
    <property type="molecule type" value="Genomic_DNA"/>
</dbReference>
<feature type="compositionally biased region" description="Polar residues" evidence="1">
    <location>
        <begin position="28"/>
        <end position="38"/>
    </location>
</feature>
<dbReference type="Proteomes" id="UP001218188">
    <property type="component" value="Unassembled WGS sequence"/>
</dbReference>
<feature type="compositionally biased region" description="Basic and acidic residues" evidence="1">
    <location>
        <begin position="7"/>
        <end position="27"/>
    </location>
</feature>
<reference evidence="2" key="1">
    <citation type="submission" date="2023-03" db="EMBL/GenBank/DDBJ databases">
        <title>Massive genome expansion in bonnet fungi (Mycena s.s.) driven by repeated elements and novel gene families across ecological guilds.</title>
        <authorList>
            <consortium name="Lawrence Berkeley National Laboratory"/>
            <person name="Harder C.B."/>
            <person name="Miyauchi S."/>
            <person name="Viragh M."/>
            <person name="Kuo A."/>
            <person name="Thoen E."/>
            <person name="Andreopoulos B."/>
            <person name="Lu D."/>
            <person name="Skrede I."/>
            <person name="Drula E."/>
            <person name="Henrissat B."/>
            <person name="Morin E."/>
            <person name="Kohler A."/>
            <person name="Barry K."/>
            <person name="LaButti K."/>
            <person name="Morin E."/>
            <person name="Salamov A."/>
            <person name="Lipzen A."/>
            <person name="Mereny Z."/>
            <person name="Hegedus B."/>
            <person name="Baldrian P."/>
            <person name="Stursova M."/>
            <person name="Weitz H."/>
            <person name="Taylor A."/>
            <person name="Grigoriev I.V."/>
            <person name="Nagy L.G."/>
            <person name="Martin F."/>
            <person name="Kauserud H."/>
        </authorList>
    </citation>
    <scope>NUCLEOTIDE SEQUENCE</scope>
    <source>
        <strain evidence="2">CBHHK200</strain>
    </source>
</reference>
<evidence type="ECO:0000313" key="3">
    <source>
        <dbReference type="Proteomes" id="UP001218188"/>
    </source>
</evidence>
<comment type="caution">
    <text evidence="2">The sequence shown here is derived from an EMBL/GenBank/DDBJ whole genome shotgun (WGS) entry which is preliminary data.</text>
</comment>
<gene>
    <name evidence="2" type="ORF">C8F04DRAFT_1174746</name>
</gene>
<evidence type="ECO:0000256" key="1">
    <source>
        <dbReference type="SAM" id="MobiDB-lite"/>
    </source>
</evidence>
<protein>
    <submittedName>
        <fullName evidence="2">Uncharacterized protein</fullName>
    </submittedName>
</protein>
<feature type="region of interest" description="Disordered" evidence="1">
    <location>
        <begin position="1"/>
        <end position="45"/>
    </location>
</feature>
<accession>A0AAD6TDQ6</accession>
<dbReference type="AlphaFoldDB" id="A0AAD6TDQ6"/>
<evidence type="ECO:0000313" key="2">
    <source>
        <dbReference type="EMBL" id="KAJ7044309.1"/>
    </source>
</evidence>
<sequence length="107" mass="12363">MYTVPIARERRVDGLGKGRNEQRRQRDSTWMGTANGQRGSEYGTRYTHRRRETYLSFVPGKSASASCTENMLGRTEDLERNTRMHYILAHLPKKTFCFSQLSGSRSN</sequence>
<organism evidence="2 3">
    <name type="scientific">Mycena alexandri</name>
    <dbReference type="NCBI Taxonomy" id="1745969"/>
    <lineage>
        <taxon>Eukaryota</taxon>
        <taxon>Fungi</taxon>
        <taxon>Dikarya</taxon>
        <taxon>Basidiomycota</taxon>
        <taxon>Agaricomycotina</taxon>
        <taxon>Agaricomycetes</taxon>
        <taxon>Agaricomycetidae</taxon>
        <taxon>Agaricales</taxon>
        <taxon>Marasmiineae</taxon>
        <taxon>Mycenaceae</taxon>
        <taxon>Mycena</taxon>
    </lineage>
</organism>
<keyword evidence="3" id="KW-1185">Reference proteome</keyword>
<proteinExistence type="predicted"/>